<comment type="subcellular location">
    <subcellularLocation>
        <location evidence="1">Membrane</location>
        <topology evidence="1">Multi-pass membrane protein</topology>
    </subcellularLocation>
</comment>
<organism>
    <name type="scientific">Branchiostoma floridae</name>
    <name type="common">Florida lancelet</name>
    <name type="synonym">Amphioxus</name>
    <dbReference type="NCBI Taxonomy" id="7739"/>
    <lineage>
        <taxon>Eukaryota</taxon>
        <taxon>Metazoa</taxon>
        <taxon>Chordata</taxon>
        <taxon>Cephalochordata</taxon>
        <taxon>Leptocardii</taxon>
        <taxon>Amphioxiformes</taxon>
        <taxon>Branchiostomatidae</taxon>
        <taxon>Branchiostoma</taxon>
    </lineage>
</organism>
<dbReference type="Gene3D" id="1.20.1250.20">
    <property type="entry name" value="MFS general substrate transporter like domains"/>
    <property type="match status" value="1"/>
</dbReference>
<feature type="transmembrane region" description="Helical" evidence="5">
    <location>
        <begin position="82"/>
        <end position="100"/>
    </location>
</feature>
<dbReference type="Pfam" id="PF07690">
    <property type="entry name" value="MFS_1"/>
    <property type="match status" value="1"/>
</dbReference>
<evidence type="ECO:0000256" key="2">
    <source>
        <dbReference type="ARBA" id="ARBA00022692"/>
    </source>
</evidence>
<dbReference type="GO" id="GO:0022857">
    <property type="term" value="F:transmembrane transporter activity"/>
    <property type="evidence" value="ECO:0007669"/>
    <property type="project" value="InterPro"/>
</dbReference>
<dbReference type="PANTHER" id="PTHR11662:SF454">
    <property type="entry name" value="SIALIN-LIKE"/>
    <property type="match status" value="1"/>
</dbReference>
<dbReference type="SUPFAM" id="SSF103473">
    <property type="entry name" value="MFS general substrate transporter"/>
    <property type="match status" value="1"/>
</dbReference>
<evidence type="ECO:0000256" key="4">
    <source>
        <dbReference type="ARBA" id="ARBA00023136"/>
    </source>
</evidence>
<dbReference type="InterPro" id="IPR050382">
    <property type="entry name" value="MFS_Na/Anion_cotransporter"/>
</dbReference>
<feature type="transmembrane region" description="Helical" evidence="5">
    <location>
        <begin position="15"/>
        <end position="35"/>
    </location>
</feature>
<evidence type="ECO:0000256" key="1">
    <source>
        <dbReference type="ARBA" id="ARBA00004141"/>
    </source>
</evidence>
<dbReference type="STRING" id="7739.C3YFX6"/>
<keyword evidence="3 5" id="KW-1133">Transmembrane helix</keyword>
<evidence type="ECO:0000259" key="6">
    <source>
        <dbReference type="PROSITE" id="PS50850"/>
    </source>
</evidence>
<dbReference type="eggNOG" id="KOG2532">
    <property type="taxonomic scope" value="Eukaryota"/>
</dbReference>
<dbReference type="AlphaFoldDB" id="C3YFX6"/>
<evidence type="ECO:0000313" key="7">
    <source>
        <dbReference type="EMBL" id="EEN60781.1"/>
    </source>
</evidence>
<gene>
    <name evidence="7" type="ORF">BRAFLDRAFT_70620</name>
</gene>
<dbReference type="FunFam" id="1.20.1250.20:FF:001523">
    <property type="entry name" value="Uncharacterized protein"/>
    <property type="match status" value="1"/>
</dbReference>
<dbReference type="EMBL" id="GG666510">
    <property type="protein sequence ID" value="EEN60781.1"/>
    <property type="molecule type" value="Genomic_DNA"/>
</dbReference>
<keyword evidence="4 5" id="KW-0472">Membrane</keyword>
<name>C3YFX6_BRAFL</name>
<reference evidence="7" key="1">
    <citation type="journal article" date="2008" name="Nature">
        <title>The amphioxus genome and the evolution of the chordate karyotype.</title>
        <authorList>
            <consortium name="US DOE Joint Genome Institute (JGI-PGF)"/>
            <person name="Putnam N.H."/>
            <person name="Butts T."/>
            <person name="Ferrier D.E.K."/>
            <person name="Furlong R.F."/>
            <person name="Hellsten U."/>
            <person name="Kawashima T."/>
            <person name="Robinson-Rechavi M."/>
            <person name="Shoguchi E."/>
            <person name="Terry A."/>
            <person name="Yu J.-K."/>
            <person name="Benito-Gutierrez E.L."/>
            <person name="Dubchak I."/>
            <person name="Garcia-Fernandez J."/>
            <person name="Gibson-Brown J.J."/>
            <person name="Grigoriev I.V."/>
            <person name="Horton A.C."/>
            <person name="de Jong P.J."/>
            <person name="Jurka J."/>
            <person name="Kapitonov V.V."/>
            <person name="Kohara Y."/>
            <person name="Kuroki Y."/>
            <person name="Lindquist E."/>
            <person name="Lucas S."/>
            <person name="Osoegawa K."/>
            <person name="Pennacchio L.A."/>
            <person name="Salamov A.A."/>
            <person name="Satou Y."/>
            <person name="Sauka-Spengler T."/>
            <person name="Schmutz J."/>
            <person name="Shin-I T."/>
            <person name="Toyoda A."/>
            <person name="Bronner-Fraser M."/>
            <person name="Fujiyama A."/>
            <person name="Holland L.Z."/>
            <person name="Holland P.W.H."/>
            <person name="Satoh N."/>
            <person name="Rokhsar D.S."/>
        </authorList>
    </citation>
    <scope>NUCLEOTIDE SEQUENCE [LARGE SCALE GENOMIC DNA]</scope>
    <source>
        <strain evidence="7">S238N-H82</strain>
        <tissue evidence="7">Testes</tissue>
    </source>
</reference>
<evidence type="ECO:0000256" key="5">
    <source>
        <dbReference type="SAM" id="Phobius"/>
    </source>
</evidence>
<dbReference type="PROSITE" id="PS50850">
    <property type="entry name" value="MFS"/>
    <property type="match status" value="1"/>
</dbReference>
<dbReference type="PANTHER" id="PTHR11662">
    <property type="entry name" value="SOLUTE CARRIER FAMILY 17"/>
    <property type="match status" value="1"/>
</dbReference>
<protein>
    <recommendedName>
        <fullName evidence="6">Major facilitator superfamily (MFS) profile domain-containing protein</fullName>
    </recommendedName>
</protein>
<dbReference type="InParanoid" id="C3YFX6"/>
<keyword evidence="2 5" id="KW-0812">Transmembrane</keyword>
<dbReference type="InterPro" id="IPR011701">
    <property type="entry name" value="MFS"/>
</dbReference>
<proteinExistence type="predicted"/>
<dbReference type="InterPro" id="IPR036259">
    <property type="entry name" value="MFS_trans_sf"/>
</dbReference>
<sequence>MACTKQVTGCISTRYCLAFLLMGVIIHVFTLRSNFSIIVVAMDQFSWDPITQGRIIGAYSYGHVFSQVMGGFLEARFGGKKVLGLSILLSSVLTLLTPAAAVAGEWWLFVVRMVVGFVQTFSLKYHYPVNPMIDD</sequence>
<dbReference type="GO" id="GO:0016020">
    <property type="term" value="C:membrane"/>
    <property type="evidence" value="ECO:0007669"/>
    <property type="project" value="UniProtKB-SubCell"/>
</dbReference>
<feature type="domain" description="Major facilitator superfamily (MFS) profile" evidence="6">
    <location>
        <begin position="16"/>
        <end position="135"/>
    </location>
</feature>
<evidence type="ECO:0000256" key="3">
    <source>
        <dbReference type="ARBA" id="ARBA00022989"/>
    </source>
</evidence>
<dbReference type="InterPro" id="IPR020846">
    <property type="entry name" value="MFS_dom"/>
</dbReference>
<accession>C3YFX6</accession>